<keyword evidence="1" id="KW-0812">Transmembrane</keyword>
<feature type="non-terminal residue" evidence="2">
    <location>
        <position position="1"/>
    </location>
</feature>
<evidence type="ECO:0000256" key="1">
    <source>
        <dbReference type="SAM" id="Phobius"/>
    </source>
</evidence>
<keyword evidence="1" id="KW-1133">Transmembrane helix</keyword>
<keyword evidence="1" id="KW-0472">Membrane</keyword>
<accession>A0A0U1X9N7</accession>
<name>A0A0U1X9N7_9ENTO</name>
<dbReference type="EMBL" id="KJ933310">
    <property type="protein sequence ID" value="AIM49479.1"/>
    <property type="molecule type" value="Genomic_RNA"/>
</dbReference>
<feature type="transmembrane region" description="Helical" evidence="1">
    <location>
        <begin position="20"/>
        <end position="40"/>
    </location>
</feature>
<protein>
    <submittedName>
        <fullName evidence="2">VP1 capsid protein</fullName>
    </submittedName>
</protein>
<feature type="transmembrane region" description="Helical" evidence="1">
    <location>
        <begin position="52"/>
        <end position="74"/>
    </location>
</feature>
<evidence type="ECO:0000313" key="2">
    <source>
        <dbReference type="EMBL" id="AIM49479.1"/>
    </source>
</evidence>
<proteinExistence type="predicted"/>
<reference evidence="2" key="1">
    <citation type="submission" date="2014-05" db="EMBL/GenBank/DDBJ databases">
        <title>A survey on enteroviruses-carrying status among healthy population in Yunnan Province of China,2013.</title>
        <authorList>
            <person name="Xu W."/>
            <person name="Cun J.P."/>
            <person name="Yin J."/>
            <person name="Jiang L.L."/>
            <person name="Zhou X.F."/>
            <person name="Fu X.Q."/>
        </authorList>
    </citation>
    <scope>NUCLEOTIDE SEQUENCE</scope>
    <source>
        <strain evidence="2">103-2/YJ-2013</strain>
    </source>
</reference>
<sequence length="84" mass="9258">VVISVLLSVTPVGSKFTLPAFWYWHNLGGLGTHVLTCFGLKYMRTVLTIGPGLPSFTCLMYSVPMLFSVFMPYVPCLSNFAHPS</sequence>
<organism evidence="2">
    <name type="scientific">Coxsackievirus B5</name>
    <dbReference type="NCBI Taxonomy" id="12074"/>
    <lineage>
        <taxon>Viruses</taxon>
        <taxon>Riboviria</taxon>
        <taxon>Orthornavirae</taxon>
        <taxon>Pisuviricota</taxon>
        <taxon>Pisoniviricetes</taxon>
        <taxon>Picornavirales</taxon>
        <taxon>Picornaviridae</taxon>
        <taxon>Ensavirinae</taxon>
        <taxon>Enterovirus</taxon>
        <taxon>Enterovirus betacoxsackie</taxon>
        <taxon>Enterovirus B</taxon>
    </lineage>
</organism>